<sequence length="168" mass="17854">MNDRPTHRLKADGSLIFPEGYAAADIELLPAGYYDAINLAAAEASLIARVDRKREQMRSAVMTQGVGQSYAYAQKAAEVRDYRNTLASVIAALTTPQRTTRFPFAMAEVTATGDSLATVIGRIEAGMTASCARIAAVEAAAVLAKRRIRAATSTAAKQAAFDTATWPA</sequence>
<dbReference type="Proteomes" id="UP001198830">
    <property type="component" value="Unassembled WGS sequence"/>
</dbReference>
<organism evidence="1 2">
    <name type="scientific">Sphingobium soli</name>
    <dbReference type="NCBI Taxonomy" id="1591116"/>
    <lineage>
        <taxon>Bacteria</taxon>
        <taxon>Pseudomonadati</taxon>
        <taxon>Pseudomonadota</taxon>
        <taxon>Alphaproteobacteria</taxon>
        <taxon>Sphingomonadales</taxon>
        <taxon>Sphingomonadaceae</taxon>
        <taxon>Sphingobium</taxon>
    </lineage>
</organism>
<keyword evidence="2" id="KW-1185">Reference proteome</keyword>
<protein>
    <recommendedName>
        <fullName evidence="3">DUF4376 domain-containing protein</fullName>
    </recommendedName>
</protein>
<dbReference type="EMBL" id="JAJGNP010000005">
    <property type="protein sequence ID" value="MCC4232656.1"/>
    <property type="molecule type" value="Genomic_DNA"/>
</dbReference>
<reference evidence="1 2" key="1">
    <citation type="submission" date="2021-10" db="EMBL/GenBank/DDBJ databases">
        <title>The diversity and Nitrogen Metabolism of Culturable Nitrate-Utilizing Bacteria Within the Oxygen Minimum Zone of the Changjiang (Yangtze River)Estuary.</title>
        <authorList>
            <person name="Zhang D."/>
            <person name="Zheng J."/>
            <person name="Liu S."/>
            <person name="He W."/>
        </authorList>
    </citation>
    <scope>NUCLEOTIDE SEQUENCE [LARGE SCALE GENOMIC DNA]</scope>
    <source>
        <strain evidence="1 2">FXH275-2</strain>
    </source>
</reference>
<evidence type="ECO:0000313" key="1">
    <source>
        <dbReference type="EMBL" id="MCC4232656.1"/>
    </source>
</evidence>
<comment type="caution">
    <text evidence="1">The sequence shown here is derived from an EMBL/GenBank/DDBJ whole genome shotgun (WGS) entry which is preliminary data.</text>
</comment>
<accession>A0ABS8H2X9</accession>
<evidence type="ECO:0000313" key="2">
    <source>
        <dbReference type="Proteomes" id="UP001198830"/>
    </source>
</evidence>
<proteinExistence type="predicted"/>
<gene>
    <name evidence="1" type="ORF">LL253_08125</name>
</gene>
<evidence type="ECO:0008006" key="3">
    <source>
        <dbReference type="Google" id="ProtNLM"/>
    </source>
</evidence>
<dbReference type="RefSeq" id="WP_228226856.1">
    <property type="nucleotide sequence ID" value="NZ_JAJGNP010000005.1"/>
</dbReference>
<name>A0ABS8H2X9_9SPHN</name>